<evidence type="ECO:0000313" key="1">
    <source>
        <dbReference type="EMBL" id="KNZ58150.1"/>
    </source>
</evidence>
<reference evidence="1 2" key="1">
    <citation type="submission" date="2015-08" db="EMBL/GenBank/DDBJ databases">
        <title>Next Generation Sequencing and Analysis of the Genome of Puccinia sorghi L Schw, the Causal Agent of Maize Common Rust.</title>
        <authorList>
            <person name="Rochi L."/>
            <person name="Burguener G."/>
            <person name="Darino M."/>
            <person name="Turjanski A."/>
            <person name="Kreff E."/>
            <person name="Dieguez M.J."/>
            <person name="Sacco F."/>
        </authorList>
    </citation>
    <scope>NUCLEOTIDE SEQUENCE [LARGE SCALE GENOMIC DNA]</scope>
    <source>
        <strain evidence="1 2">RO10H11247</strain>
    </source>
</reference>
<gene>
    <name evidence="1" type="ORF">VP01_1988g1</name>
</gene>
<keyword evidence="2" id="KW-1185">Reference proteome</keyword>
<comment type="caution">
    <text evidence="1">The sequence shown here is derived from an EMBL/GenBank/DDBJ whole genome shotgun (WGS) entry which is preliminary data.</text>
</comment>
<dbReference type="VEuPathDB" id="FungiDB:VP01_1988g1"/>
<evidence type="ECO:0000313" key="2">
    <source>
        <dbReference type="Proteomes" id="UP000037035"/>
    </source>
</evidence>
<dbReference type="Proteomes" id="UP000037035">
    <property type="component" value="Unassembled WGS sequence"/>
</dbReference>
<protein>
    <submittedName>
        <fullName evidence="1">Uncharacterized protein</fullName>
    </submittedName>
</protein>
<name>A0A0L6VDG1_9BASI</name>
<accession>A0A0L6VDG1</accession>
<organism evidence="1 2">
    <name type="scientific">Puccinia sorghi</name>
    <dbReference type="NCBI Taxonomy" id="27349"/>
    <lineage>
        <taxon>Eukaryota</taxon>
        <taxon>Fungi</taxon>
        <taxon>Dikarya</taxon>
        <taxon>Basidiomycota</taxon>
        <taxon>Pucciniomycotina</taxon>
        <taxon>Pucciniomycetes</taxon>
        <taxon>Pucciniales</taxon>
        <taxon>Pucciniaceae</taxon>
        <taxon>Puccinia</taxon>
    </lineage>
</organism>
<sequence length="500" mass="58269">MTKILTAMSGFGNSLQLVFNSYLFDAYHFGKKKEKKIETFIMLPTCFVGFLEFGFDSSILMPDGPIQGLRARERASGITDGKLAGEAREKLIEDLPSTGEGRTLLSWEVEGRRDSQSPSQIDWHKGVNLHQKVLTNTLHELDSYYSSKINRRLNSSNSALIGPHIKPHTGLSSKTEISELEKKYKVRNDRNARDNEVDTWTRGQLIWYRTKMNEKYWCWKVWKPERLCHDCDDMMRSTKLPEGFCCYSNLSPKVIQPSFDAQSLHRLHSDCAKTSTHANRQLSKFFSWLVGREIRFDMRPKGERRTQFLHSVLLEEQALNFLIILTHKHVEHELSMVMIPLCWTSETLACRYLSPLNTVFISIRFGYHSLDMWTFHYEHSSLEGFLKKEYDYEYTFQPVSLFCFIHLEQIQRYDLFKWNLVQIRSASFKHSLKLPNHFLDGFFFNSFLKACFSQSRVSTPSHIAGPKLGLMSVLLTVNSNLFPDPWWSTRMNVVIEMIDC</sequence>
<dbReference type="AlphaFoldDB" id="A0A0L6VDG1"/>
<proteinExistence type="predicted"/>
<dbReference type="EMBL" id="LAVV01006823">
    <property type="protein sequence ID" value="KNZ58150.1"/>
    <property type="molecule type" value="Genomic_DNA"/>
</dbReference>